<dbReference type="GO" id="GO:0005819">
    <property type="term" value="C:spindle"/>
    <property type="evidence" value="ECO:0007669"/>
    <property type="project" value="TreeGrafter"/>
</dbReference>
<keyword evidence="8" id="KW-0175">Coiled coil</keyword>
<reference evidence="10" key="1">
    <citation type="submission" date="2019-03" db="EMBL/GenBank/DDBJ databases">
        <title>WGS assembly of Setaria viridis.</title>
        <authorList>
            <person name="Huang P."/>
            <person name="Jenkins J."/>
            <person name="Grimwood J."/>
            <person name="Barry K."/>
            <person name="Healey A."/>
            <person name="Mamidi S."/>
            <person name="Sreedasyam A."/>
            <person name="Shu S."/>
            <person name="Feldman M."/>
            <person name="Wu J."/>
            <person name="Yu Y."/>
            <person name="Chen C."/>
            <person name="Johnson J."/>
            <person name="Rokhsar D."/>
            <person name="Baxter I."/>
            <person name="Schmutz J."/>
            <person name="Brutnell T."/>
            <person name="Kellogg E."/>
        </authorList>
    </citation>
    <scope>NUCLEOTIDE SEQUENCE [LARGE SCALE GENOMIC DNA]</scope>
</reference>
<evidence type="ECO:0000256" key="2">
    <source>
        <dbReference type="ARBA" id="ARBA00004496"/>
    </source>
</evidence>
<feature type="compositionally biased region" description="Polar residues" evidence="9">
    <location>
        <begin position="516"/>
        <end position="536"/>
    </location>
</feature>
<dbReference type="GO" id="GO:0005737">
    <property type="term" value="C:cytoplasm"/>
    <property type="evidence" value="ECO:0007669"/>
    <property type="project" value="UniProtKB-SubCell"/>
</dbReference>
<evidence type="ECO:0000256" key="6">
    <source>
        <dbReference type="ARBA" id="ARBA00022701"/>
    </source>
</evidence>
<evidence type="ECO:0000256" key="8">
    <source>
        <dbReference type="SAM" id="Coils"/>
    </source>
</evidence>
<dbReference type="GO" id="GO:0000911">
    <property type="term" value="P:cytokinesis by cell plate formation"/>
    <property type="evidence" value="ECO:0007669"/>
    <property type="project" value="TreeGrafter"/>
</dbReference>
<dbReference type="InterPro" id="IPR007145">
    <property type="entry name" value="MAP65_Ase1_PRC1"/>
</dbReference>
<feature type="region of interest" description="Disordered" evidence="9">
    <location>
        <begin position="483"/>
        <end position="591"/>
    </location>
</feature>
<accession>A0A4U6V316</accession>
<dbReference type="Pfam" id="PF03999">
    <property type="entry name" value="MAP65_ASE1"/>
    <property type="match status" value="1"/>
</dbReference>
<gene>
    <name evidence="10" type="ORF">SEVIR_4G179000v2</name>
</gene>
<evidence type="ECO:0000256" key="1">
    <source>
        <dbReference type="ARBA" id="ARBA00004123"/>
    </source>
</evidence>
<protein>
    <recommendedName>
        <fullName evidence="12">Microtubule-associated protein MAP65-1a</fullName>
    </recommendedName>
</protein>
<dbReference type="PANTHER" id="PTHR19321">
    <property type="entry name" value="PROTEIN REGULATOR OF CYTOKINESIS 1 PRC1-RELATED"/>
    <property type="match status" value="1"/>
</dbReference>
<evidence type="ECO:0000256" key="9">
    <source>
        <dbReference type="SAM" id="MobiDB-lite"/>
    </source>
</evidence>
<sequence>MAGDITCGSLLQKLQLIWDEVGESEEDRDKVLYQLDQECLDVYKRKVDQATNSRDLLIQALDDSKIELARLLSALGEKAIARTPEKTTGTIKQQLAAIAPTLEQLTKQKNERKREFVNVQSQIDQICGEIAGTIEVGEQVATPQVNEDDLTLERLEDFRSQLQELEKEKSNRLEKVLEYVSMVHNLCTVLGMDFLSTVTEVHPSLDDSIPDDSKSISNDTLSKLDKTVATLNEDKKLRLSKLQELAGQLYDLWDLMDAPKEERRMFDHVTCNRSASVDEVTAPRSLALDLIEQAEVEVQRLDQLKYSKMKEIAFKKQTELEDIYAGAHIVIDTAAAHEKILALIEAGNIEPSELIADMDSQIAKAKEEALSRKDILDKVERWMSACEEESWLEDYNRDDNRYNSSRGAHLNLKRAEKARILVNKIPALVETLVAKTRAWEENRGLSFMYDGVPLLAMLDEYVMLRQEREEEKKRMREQKRYIEQQLNTDHEGPFGSRVSPNRPASSKKAIGPKLNGSVSNGTPPNRRLSISGQQNGHGVRSGGKDSKKDTAKTASPGNNNAAAAAPASVPAAAKEDAASHISGTDPVPSTP</sequence>
<dbReference type="OMA" id="QLHGIYD"/>
<organism evidence="10 11">
    <name type="scientific">Setaria viridis</name>
    <name type="common">Green bristlegrass</name>
    <name type="synonym">Setaria italica subsp. viridis</name>
    <dbReference type="NCBI Taxonomy" id="4556"/>
    <lineage>
        <taxon>Eukaryota</taxon>
        <taxon>Viridiplantae</taxon>
        <taxon>Streptophyta</taxon>
        <taxon>Embryophyta</taxon>
        <taxon>Tracheophyta</taxon>
        <taxon>Spermatophyta</taxon>
        <taxon>Magnoliopsida</taxon>
        <taxon>Liliopsida</taxon>
        <taxon>Poales</taxon>
        <taxon>Poaceae</taxon>
        <taxon>PACMAD clade</taxon>
        <taxon>Panicoideae</taxon>
        <taxon>Panicodae</taxon>
        <taxon>Paniceae</taxon>
        <taxon>Cenchrinae</taxon>
        <taxon>Setaria</taxon>
    </lineage>
</organism>
<evidence type="ECO:0000256" key="5">
    <source>
        <dbReference type="ARBA" id="ARBA00022553"/>
    </source>
</evidence>
<feature type="compositionally biased region" description="Basic and acidic residues" evidence="9">
    <location>
        <begin position="483"/>
        <end position="492"/>
    </location>
</feature>
<comment type="similarity">
    <text evidence="3">Belongs to the MAP65/ASE1 family.</text>
</comment>
<feature type="compositionally biased region" description="Basic and acidic residues" evidence="9">
    <location>
        <begin position="542"/>
        <end position="551"/>
    </location>
</feature>
<dbReference type="PANTHER" id="PTHR19321:SF17">
    <property type="entry name" value="OS06G0308300 PROTEIN"/>
    <property type="match status" value="1"/>
</dbReference>
<evidence type="ECO:0000313" key="10">
    <source>
        <dbReference type="EMBL" id="TKW21159.1"/>
    </source>
</evidence>
<dbReference type="GO" id="GO:0005874">
    <property type="term" value="C:microtubule"/>
    <property type="evidence" value="ECO:0007669"/>
    <property type="project" value="UniProtKB-KW"/>
</dbReference>
<dbReference type="GO" id="GO:0000226">
    <property type="term" value="P:microtubule cytoskeleton organization"/>
    <property type="evidence" value="ECO:0007669"/>
    <property type="project" value="InterPro"/>
</dbReference>
<dbReference type="Gene3D" id="1.20.58.1520">
    <property type="match status" value="1"/>
</dbReference>
<dbReference type="FunFam" id="1.20.58.1520:FF:000002">
    <property type="entry name" value="65-kDa microtubule-associated protein 6"/>
    <property type="match status" value="1"/>
</dbReference>
<evidence type="ECO:0008006" key="12">
    <source>
        <dbReference type="Google" id="ProtNLM"/>
    </source>
</evidence>
<keyword evidence="7" id="KW-0539">Nucleus</keyword>
<dbReference type="AlphaFoldDB" id="A0A4U6V316"/>
<keyword evidence="5" id="KW-0597">Phosphoprotein</keyword>
<evidence type="ECO:0000256" key="3">
    <source>
        <dbReference type="ARBA" id="ARBA00006187"/>
    </source>
</evidence>
<dbReference type="EMBL" id="CM016555">
    <property type="protein sequence ID" value="TKW21159.1"/>
    <property type="molecule type" value="Genomic_DNA"/>
</dbReference>
<evidence type="ECO:0000256" key="4">
    <source>
        <dbReference type="ARBA" id="ARBA00022490"/>
    </source>
</evidence>
<feature type="coiled-coil region" evidence="8">
    <location>
        <begin position="148"/>
        <end position="175"/>
    </location>
</feature>
<name>A0A4U6V316_SETVI</name>
<feature type="compositionally biased region" description="Low complexity" evidence="9">
    <location>
        <begin position="554"/>
        <end position="572"/>
    </location>
</feature>
<dbReference type="Proteomes" id="UP000298652">
    <property type="component" value="Chromosome 4"/>
</dbReference>
<keyword evidence="4" id="KW-0963">Cytoplasm</keyword>
<dbReference type="Gramene" id="TKW21159">
    <property type="protein sequence ID" value="TKW21159"/>
    <property type="gene ID" value="SEVIR_4G179000v2"/>
</dbReference>
<keyword evidence="6" id="KW-0493">Microtubule</keyword>
<evidence type="ECO:0000313" key="11">
    <source>
        <dbReference type="Proteomes" id="UP000298652"/>
    </source>
</evidence>
<dbReference type="GO" id="GO:0005634">
    <property type="term" value="C:nucleus"/>
    <property type="evidence" value="ECO:0007669"/>
    <property type="project" value="UniProtKB-SubCell"/>
</dbReference>
<proteinExistence type="inferred from homology"/>
<comment type="subcellular location">
    <subcellularLocation>
        <location evidence="2">Cytoplasm</location>
    </subcellularLocation>
    <subcellularLocation>
        <location evidence="1">Nucleus</location>
    </subcellularLocation>
</comment>
<keyword evidence="11" id="KW-1185">Reference proteome</keyword>
<dbReference type="GO" id="GO:0008017">
    <property type="term" value="F:microtubule binding"/>
    <property type="evidence" value="ECO:0007669"/>
    <property type="project" value="InterPro"/>
</dbReference>
<evidence type="ECO:0000256" key="7">
    <source>
        <dbReference type="ARBA" id="ARBA00023242"/>
    </source>
</evidence>